<sequence length="331" mass="36840">SALEIVHRKPDKKLYSDRRKKLTIIPKASPVASYSLCWDAIQYPTHSSKSKKRKPPLPLMAQAYAVKSRVPYLMTFKDADVRLAGNISFEEYVPDSEDFIRVREQMKTEIKKILVKHISIFNDVEINEEHPHSDAMGEKSSVVDLGSSFKFPSDSGGVAAVLKNLKQYMATDDGESVPVCVFGSASAVEKMTGAKDVMSCFSEKVDRLDGLEPVITDFGRQILIAQDIIKIFYPNGMPQENGNLHDLWAKYKPDLRGESPDFKAIAQFLEIIAHGHTVALAKKKIDTFNKAVKDANILGRVAEDLICDIWPTIDSSSLDAVRQGNKPVKDG</sequence>
<gene>
    <name evidence="1" type="ORF">SK128_017979</name>
</gene>
<proteinExistence type="predicted"/>
<feature type="non-terminal residue" evidence="1">
    <location>
        <position position="331"/>
    </location>
</feature>
<protein>
    <submittedName>
        <fullName evidence="1">Uncharacterized protein</fullName>
    </submittedName>
</protein>
<keyword evidence="2" id="KW-1185">Reference proteome</keyword>
<evidence type="ECO:0000313" key="2">
    <source>
        <dbReference type="Proteomes" id="UP001381693"/>
    </source>
</evidence>
<accession>A0AAN8XHS2</accession>
<dbReference type="EMBL" id="JAXCGZ010007023">
    <property type="protein sequence ID" value="KAK7079439.1"/>
    <property type="molecule type" value="Genomic_DNA"/>
</dbReference>
<comment type="caution">
    <text evidence="1">The sequence shown here is derived from an EMBL/GenBank/DDBJ whole genome shotgun (WGS) entry which is preliminary data.</text>
</comment>
<dbReference type="AlphaFoldDB" id="A0AAN8XHS2"/>
<organism evidence="1 2">
    <name type="scientific">Halocaridina rubra</name>
    <name type="common">Hawaiian red shrimp</name>
    <dbReference type="NCBI Taxonomy" id="373956"/>
    <lineage>
        <taxon>Eukaryota</taxon>
        <taxon>Metazoa</taxon>
        <taxon>Ecdysozoa</taxon>
        <taxon>Arthropoda</taxon>
        <taxon>Crustacea</taxon>
        <taxon>Multicrustacea</taxon>
        <taxon>Malacostraca</taxon>
        <taxon>Eumalacostraca</taxon>
        <taxon>Eucarida</taxon>
        <taxon>Decapoda</taxon>
        <taxon>Pleocyemata</taxon>
        <taxon>Caridea</taxon>
        <taxon>Atyoidea</taxon>
        <taxon>Atyidae</taxon>
        <taxon>Halocaridina</taxon>
    </lineage>
</organism>
<dbReference type="Proteomes" id="UP001381693">
    <property type="component" value="Unassembled WGS sequence"/>
</dbReference>
<reference evidence="1 2" key="1">
    <citation type="submission" date="2023-11" db="EMBL/GenBank/DDBJ databases">
        <title>Halocaridina rubra genome assembly.</title>
        <authorList>
            <person name="Smith C."/>
        </authorList>
    </citation>
    <scope>NUCLEOTIDE SEQUENCE [LARGE SCALE GENOMIC DNA]</scope>
    <source>
        <strain evidence="1">EP-1</strain>
        <tissue evidence="1">Whole</tissue>
    </source>
</reference>
<evidence type="ECO:0000313" key="1">
    <source>
        <dbReference type="EMBL" id="KAK7079439.1"/>
    </source>
</evidence>
<name>A0AAN8XHS2_HALRR</name>
<feature type="non-terminal residue" evidence="1">
    <location>
        <position position="1"/>
    </location>
</feature>